<proteinExistence type="predicted"/>
<organism evidence="2 3">
    <name type="scientific">Blepharisma stoltei</name>
    <dbReference type="NCBI Taxonomy" id="1481888"/>
    <lineage>
        <taxon>Eukaryota</taxon>
        <taxon>Sar</taxon>
        <taxon>Alveolata</taxon>
        <taxon>Ciliophora</taxon>
        <taxon>Postciliodesmatophora</taxon>
        <taxon>Heterotrichea</taxon>
        <taxon>Heterotrichida</taxon>
        <taxon>Blepharismidae</taxon>
        <taxon>Blepharisma</taxon>
    </lineage>
</organism>
<dbReference type="Proteomes" id="UP001162131">
    <property type="component" value="Unassembled WGS sequence"/>
</dbReference>
<accession>A0AAU9JWM9</accession>
<reference evidence="2" key="1">
    <citation type="submission" date="2021-09" db="EMBL/GenBank/DDBJ databases">
        <authorList>
            <consortium name="AG Swart"/>
            <person name="Singh M."/>
            <person name="Singh A."/>
            <person name="Seah K."/>
            <person name="Emmerich C."/>
        </authorList>
    </citation>
    <scope>NUCLEOTIDE SEQUENCE</scope>
    <source>
        <strain evidence="2">ATCC30299</strain>
    </source>
</reference>
<name>A0AAU9JWM9_9CILI</name>
<sequence>MENKPSGRTNAKGKSKEDSFQTSAVDQYQRCITDSPGIIEYKQRPDLTIDEIAELRCKPLACQVQMCMSVPHKQASQRDIFTGMPVNFNSECENHKRNFYECIERERELVLEKIKQNISVEEILKS</sequence>
<feature type="region of interest" description="Disordered" evidence="1">
    <location>
        <begin position="1"/>
        <end position="27"/>
    </location>
</feature>
<keyword evidence="3" id="KW-1185">Reference proteome</keyword>
<evidence type="ECO:0000313" key="3">
    <source>
        <dbReference type="Proteomes" id="UP001162131"/>
    </source>
</evidence>
<evidence type="ECO:0000313" key="2">
    <source>
        <dbReference type="EMBL" id="CAG9329936.1"/>
    </source>
</evidence>
<dbReference type="AlphaFoldDB" id="A0AAU9JWM9"/>
<dbReference type="EMBL" id="CAJZBQ010000050">
    <property type="protein sequence ID" value="CAG9329936.1"/>
    <property type="molecule type" value="Genomic_DNA"/>
</dbReference>
<evidence type="ECO:0000256" key="1">
    <source>
        <dbReference type="SAM" id="MobiDB-lite"/>
    </source>
</evidence>
<evidence type="ECO:0008006" key="4">
    <source>
        <dbReference type="Google" id="ProtNLM"/>
    </source>
</evidence>
<comment type="caution">
    <text evidence="2">The sequence shown here is derived from an EMBL/GenBank/DDBJ whole genome shotgun (WGS) entry which is preliminary data.</text>
</comment>
<gene>
    <name evidence="2" type="ORF">BSTOLATCC_MIC50052</name>
</gene>
<protein>
    <recommendedName>
        <fullName evidence="4">COX assembly mitochondrial protein</fullName>
    </recommendedName>
</protein>